<reference evidence="1" key="1">
    <citation type="submission" date="2018-02" db="EMBL/GenBank/DDBJ databases">
        <title>Rhizophora mucronata_Transcriptome.</title>
        <authorList>
            <person name="Meera S.P."/>
            <person name="Sreeshan A."/>
            <person name="Augustine A."/>
        </authorList>
    </citation>
    <scope>NUCLEOTIDE SEQUENCE</scope>
    <source>
        <tissue evidence="1">Leaf</tissue>
    </source>
</reference>
<dbReference type="EMBL" id="GGEC01060346">
    <property type="protein sequence ID" value="MBX40830.1"/>
    <property type="molecule type" value="Transcribed_RNA"/>
</dbReference>
<organism evidence="1">
    <name type="scientific">Rhizophora mucronata</name>
    <name type="common">Asiatic mangrove</name>
    <dbReference type="NCBI Taxonomy" id="61149"/>
    <lineage>
        <taxon>Eukaryota</taxon>
        <taxon>Viridiplantae</taxon>
        <taxon>Streptophyta</taxon>
        <taxon>Embryophyta</taxon>
        <taxon>Tracheophyta</taxon>
        <taxon>Spermatophyta</taxon>
        <taxon>Magnoliopsida</taxon>
        <taxon>eudicotyledons</taxon>
        <taxon>Gunneridae</taxon>
        <taxon>Pentapetalae</taxon>
        <taxon>rosids</taxon>
        <taxon>fabids</taxon>
        <taxon>Malpighiales</taxon>
        <taxon>Rhizophoraceae</taxon>
        <taxon>Rhizophora</taxon>
    </lineage>
</organism>
<sequence>MWWLHCKTIE</sequence>
<proteinExistence type="predicted"/>
<name>A0A2P2NEI4_RHIMU</name>
<accession>A0A2P2NEI4</accession>
<protein>
    <submittedName>
        <fullName evidence="1">Uncharacterized protein</fullName>
    </submittedName>
</protein>
<evidence type="ECO:0000313" key="1">
    <source>
        <dbReference type="EMBL" id="MBX40830.1"/>
    </source>
</evidence>